<dbReference type="GO" id="GO:0000050">
    <property type="term" value="P:urea cycle"/>
    <property type="evidence" value="ECO:0007669"/>
    <property type="project" value="UniProtKB-UniPathway"/>
</dbReference>
<organism evidence="12 13">
    <name type="scientific">Nitrosomonas nitrosa</name>
    <dbReference type="NCBI Taxonomy" id="52442"/>
    <lineage>
        <taxon>Bacteria</taxon>
        <taxon>Pseudomonadati</taxon>
        <taxon>Pseudomonadota</taxon>
        <taxon>Betaproteobacteria</taxon>
        <taxon>Nitrosomonadales</taxon>
        <taxon>Nitrosomonadaceae</taxon>
        <taxon>Nitrosomonas</taxon>
    </lineage>
</organism>
<dbReference type="InterPro" id="IPR014033">
    <property type="entry name" value="Arginase"/>
</dbReference>
<dbReference type="PROSITE" id="PS51409">
    <property type="entry name" value="ARGINASE_2"/>
    <property type="match status" value="1"/>
</dbReference>
<dbReference type="PROSITE" id="PS01053">
    <property type="entry name" value="ARGINASE_1"/>
    <property type="match status" value="1"/>
</dbReference>
<keyword evidence="8" id="KW-0464">Manganese</keyword>
<comment type="similarity">
    <text evidence="10 11">Belongs to the arginase family.</text>
</comment>
<dbReference type="GO" id="GO:0006525">
    <property type="term" value="P:arginine metabolic process"/>
    <property type="evidence" value="ECO:0007669"/>
    <property type="project" value="UniProtKB-KW"/>
</dbReference>
<dbReference type="InterPro" id="IPR006035">
    <property type="entry name" value="Ureohydrolase"/>
</dbReference>
<gene>
    <name evidence="12" type="ORF">SAMN05421880_1313</name>
</gene>
<dbReference type="GO" id="GO:0004053">
    <property type="term" value="F:arginase activity"/>
    <property type="evidence" value="ECO:0007669"/>
    <property type="project" value="UniProtKB-EC"/>
</dbReference>
<keyword evidence="5" id="KW-0056">Arginine metabolism</keyword>
<reference evidence="12 13" key="1">
    <citation type="submission" date="2016-10" db="EMBL/GenBank/DDBJ databases">
        <authorList>
            <person name="de Groot N.N."/>
        </authorList>
    </citation>
    <scope>NUCLEOTIDE SEQUENCE [LARGE SCALE GENOMIC DNA]</scope>
    <source>
        <strain evidence="12 13">Nm146</strain>
    </source>
</reference>
<dbReference type="PRINTS" id="PR00116">
    <property type="entry name" value="ARGINASE"/>
</dbReference>
<comment type="catalytic activity">
    <reaction evidence="9">
        <text>L-arginine + H2O = urea + L-ornithine</text>
        <dbReference type="Rhea" id="RHEA:20569"/>
        <dbReference type="ChEBI" id="CHEBI:15377"/>
        <dbReference type="ChEBI" id="CHEBI:16199"/>
        <dbReference type="ChEBI" id="CHEBI:32682"/>
        <dbReference type="ChEBI" id="CHEBI:46911"/>
        <dbReference type="EC" id="3.5.3.1"/>
    </reaction>
</comment>
<keyword evidence="6" id="KW-0479">Metal-binding</keyword>
<dbReference type="PANTHER" id="PTHR43782">
    <property type="entry name" value="ARGINASE"/>
    <property type="match status" value="1"/>
</dbReference>
<dbReference type="PANTHER" id="PTHR43782:SF3">
    <property type="entry name" value="ARGINASE"/>
    <property type="match status" value="1"/>
</dbReference>
<evidence type="ECO:0000256" key="2">
    <source>
        <dbReference type="ARBA" id="ARBA00005098"/>
    </source>
</evidence>
<evidence type="ECO:0000256" key="10">
    <source>
        <dbReference type="PROSITE-ProRule" id="PRU00742"/>
    </source>
</evidence>
<dbReference type="Gene3D" id="3.40.800.10">
    <property type="entry name" value="Ureohydrolase domain"/>
    <property type="match status" value="1"/>
</dbReference>
<dbReference type="EMBL" id="FOUF01000031">
    <property type="protein sequence ID" value="SFM74531.1"/>
    <property type="molecule type" value="Genomic_DNA"/>
</dbReference>
<evidence type="ECO:0000256" key="7">
    <source>
        <dbReference type="ARBA" id="ARBA00022801"/>
    </source>
</evidence>
<proteinExistence type="inferred from homology"/>
<comment type="cofactor">
    <cofactor evidence="1">
        <name>Mn(2+)</name>
        <dbReference type="ChEBI" id="CHEBI:29035"/>
    </cofactor>
</comment>
<evidence type="ECO:0000256" key="3">
    <source>
        <dbReference type="ARBA" id="ARBA00012168"/>
    </source>
</evidence>
<name>A0A1I4TD20_9PROT</name>
<keyword evidence="7 11" id="KW-0378">Hydrolase</keyword>
<protein>
    <recommendedName>
        <fullName evidence="4">Arginase</fullName>
        <ecNumber evidence="3">3.5.3.1</ecNumber>
    </recommendedName>
</protein>
<dbReference type="AlphaFoldDB" id="A0A1I4TD20"/>
<dbReference type="Pfam" id="PF00491">
    <property type="entry name" value="Arginase"/>
    <property type="match status" value="1"/>
</dbReference>
<dbReference type="CDD" id="cd09989">
    <property type="entry name" value="Arginase"/>
    <property type="match status" value="1"/>
</dbReference>
<dbReference type="GO" id="GO:0030145">
    <property type="term" value="F:manganese ion binding"/>
    <property type="evidence" value="ECO:0007669"/>
    <property type="project" value="TreeGrafter"/>
</dbReference>
<dbReference type="RefSeq" id="WP_090671492.1">
    <property type="nucleotide sequence ID" value="NZ_FOUF01000031.1"/>
</dbReference>
<evidence type="ECO:0000256" key="9">
    <source>
        <dbReference type="ARBA" id="ARBA00047391"/>
    </source>
</evidence>
<evidence type="ECO:0000313" key="12">
    <source>
        <dbReference type="EMBL" id="SFM74531.1"/>
    </source>
</evidence>
<accession>A0A1I4TD20</accession>
<evidence type="ECO:0000313" key="13">
    <source>
        <dbReference type="Proteomes" id="UP000199561"/>
    </source>
</evidence>
<evidence type="ECO:0000256" key="5">
    <source>
        <dbReference type="ARBA" id="ARBA00022503"/>
    </source>
</evidence>
<dbReference type="InterPro" id="IPR023696">
    <property type="entry name" value="Ureohydrolase_dom_sf"/>
</dbReference>
<sequence length="288" mass="31327">MAKIIQTLGIASCLGGPMRTCGYAAEMLREAYNLKPVLQNGLQLQWHILYPKKEGSKEARLAHLYQRASEFTRFWVENGRTFLVIGGDHSCAMGTWAGVMQGLPASSELGLIWLDAHMDAHTFATTPSGNIHGMPVAALLGKGDERLNAVYPADCFIHPEKFLLAGVRSYEPAENALLKTANVKVIFAEQVTDFAKTLQAAVMQLSETCSVIGISLDLDFIDPEDAPGVETPVVGGIRADALLAALAAVKHHPKLCGLEISEFNPESDQQGKTLRLMRTIVETFYADT</sequence>
<dbReference type="Proteomes" id="UP000199561">
    <property type="component" value="Unassembled WGS sequence"/>
</dbReference>
<evidence type="ECO:0000256" key="4">
    <source>
        <dbReference type="ARBA" id="ARBA00018123"/>
    </source>
</evidence>
<dbReference type="GO" id="GO:0005829">
    <property type="term" value="C:cytosol"/>
    <property type="evidence" value="ECO:0007669"/>
    <property type="project" value="TreeGrafter"/>
</dbReference>
<evidence type="ECO:0000256" key="6">
    <source>
        <dbReference type="ARBA" id="ARBA00022723"/>
    </source>
</evidence>
<dbReference type="InterPro" id="IPR020855">
    <property type="entry name" value="Ureohydrolase_Mn_BS"/>
</dbReference>
<dbReference type="EC" id="3.5.3.1" evidence="3"/>
<keyword evidence="13" id="KW-1185">Reference proteome</keyword>
<dbReference type="SUPFAM" id="SSF52768">
    <property type="entry name" value="Arginase/deacetylase"/>
    <property type="match status" value="1"/>
</dbReference>
<evidence type="ECO:0000256" key="11">
    <source>
        <dbReference type="RuleBase" id="RU003684"/>
    </source>
</evidence>
<evidence type="ECO:0000256" key="1">
    <source>
        <dbReference type="ARBA" id="ARBA00001936"/>
    </source>
</evidence>
<evidence type="ECO:0000256" key="8">
    <source>
        <dbReference type="ARBA" id="ARBA00023211"/>
    </source>
</evidence>
<comment type="pathway">
    <text evidence="2">Nitrogen metabolism; urea cycle; L-ornithine and urea from L-arginine: step 1/1.</text>
</comment>
<dbReference type="STRING" id="52442.SAMN05421880_1313"/>
<dbReference type="UniPathway" id="UPA00158">
    <property type="reaction ID" value="UER00270"/>
</dbReference>